<dbReference type="Proteomes" id="UP000887566">
    <property type="component" value="Unplaced"/>
</dbReference>
<evidence type="ECO:0000256" key="1">
    <source>
        <dbReference type="SAM" id="MobiDB-lite"/>
    </source>
</evidence>
<evidence type="ECO:0000313" key="3">
    <source>
        <dbReference type="Proteomes" id="UP000887566"/>
    </source>
</evidence>
<feature type="compositionally biased region" description="Basic and acidic residues" evidence="1">
    <location>
        <begin position="78"/>
        <end position="95"/>
    </location>
</feature>
<name>A0A914WZL2_9BILA</name>
<accession>A0A914WZL2</accession>
<dbReference type="AlphaFoldDB" id="A0A914WZL2"/>
<organism evidence="3 4">
    <name type="scientific">Plectus sambesii</name>
    <dbReference type="NCBI Taxonomy" id="2011161"/>
    <lineage>
        <taxon>Eukaryota</taxon>
        <taxon>Metazoa</taxon>
        <taxon>Ecdysozoa</taxon>
        <taxon>Nematoda</taxon>
        <taxon>Chromadorea</taxon>
        <taxon>Plectida</taxon>
        <taxon>Plectina</taxon>
        <taxon>Plectoidea</taxon>
        <taxon>Plectidae</taxon>
        <taxon>Plectus</taxon>
    </lineage>
</organism>
<proteinExistence type="predicted"/>
<keyword evidence="3" id="KW-1185">Reference proteome</keyword>
<sequence length="95" mass="11013">MPSLGTTLLLALILRLTASMPQHQQSHSKMLPLPPQPYFHLIAEHFERSTQLPSDQFQEYDLPVLGRFNKFLRRKQSKRAEESSNADKPRPLRFG</sequence>
<feature type="region of interest" description="Disordered" evidence="1">
    <location>
        <begin position="75"/>
        <end position="95"/>
    </location>
</feature>
<keyword evidence="2" id="KW-0732">Signal</keyword>
<dbReference type="WBParaSite" id="PSAMB.scaffold601size46076.g7363.t1">
    <property type="protein sequence ID" value="PSAMB.scaffold601size46076.g7363.t1"/>
    <property type="gene ID" value="PSAMB.scaffold601size46076.g7363"/>
</dbReference>
<feature type="chain" id="PRO_5037433426" evidence="2">
    <location>
        <begin position="20"/>
        <end position="95"/>
    </location>
</feature>
<protein>
    <submittedName>
        <fullName evidence="4">Uncharacterized protein</fullName>
    </submittedName>
</protein>
<evidence type="ECO:0000256" key="2">
    <source>
        <dbReference type="SAM" id="SignalP"/>
    </source>
</evidence>
<feature type="signal peptide" evidence="2">
    <location>
        <begin position="1"/>
        <end position="19"/>
    </location>
</feature>
<reference evidence="4" key="1">
    <citation type="submission" date="2022-11" db="UniProtKB">
        <authorList>
            <consortium name="WormBaseParasite"/>
        </authorList>
    </citation>
    <scope>IDENTIFICATION</scope>
</reference>
<evidence type="ECO:0000313" key="4">
    <source>
        <dbReference type="WBParaSite" id="PSAMB.scaffold601size46076.g7363.t1"/>
    </source>
</evidence>